<sequence length="543" mass="59367">MKNLTKSALFISFVCTSPLALSAPDDSKTEALQKLEQQCNALKDSNILNTSIKSVKWFAGGNLPPDEQASFTGASNSNIEAAPHCVVNGEIEKRIGADGKEYAIGFQLRLPSNWNNKFLFQGGGGLDGFIAPAIGSIPAHGSTATPALMRGYAVVSMDSGHTGARDPSFAKDQQARLNFAYASTGKVTTVAKQLIEQMYKEQPKHSYFMGCSNGGREAMHAAMRYPLEFDGVVAGNPGFRLSYAAVGEAWDNQQFMKYAPTNEQGEKIVANSLTQEDLDIVSKAVLKRCDAKDGLADGVINAWEACDFKPEMVEKEIGKDKVALLNAVFGGAKNSRGENVYASWPYDAGINSKGWRAWKIGDSQTAVPNGRNFTMGVESLTNYFMMPISPDFDPMQFDFDKDTQKVAQIAGMNDADETELTTFQARGGKMIIFEGVSDPVFSAHDLRDWYNKLNQDMKDANQFARVFMVPGMTHCGGGPTLENFDPLTALEQWTDENKAPDFILAKAGEEFPNKEKEMPLCPYPQVATYKGGDKNKASSFECR</sequence>
<feature type="signal peptide" evidence="8">
    <location>
        <begin position="1"/>
        <end position="22"/>
    </location>
</feature>
<dbReference type="EMBL" id="FMUQ01000011">
    <property type="protein sequence ID" value="SCY10789.1"/>
    <property type="molecule type" value="Genomic_DNA"/>
</dbReference>
<keyword evidence="4 8" id="KW-0732">Signal</keyword>
<dbReference type="SUPFAM" id="SSF53474">
    <property type="entry name" value="alpha/beta-Hydrolases"/>
    <property type="match status" value="1"/>
</dbReference>
<evidence type="ECO:0000256" key="2">
    <source>
        <dbReference type="ARBA" id="ARBA00022487"/>
    </source>
</evidence>
<keyword evidence="2" id="KW-0719">Serine esterase</keyword>
<dbReference type="PANTHER" id="PTHR33938:SF15">
    <property type="entry name" value="FERULOYL ESTERASE B-RELATED"/>
    <property type="match status" value="1"/>
</dbReference>
<organism evidence="9 10">
    <name type="scientific">Basfia succiniciproducens</name>
    <dbReference type="NCBI Taxonomy" id="653940"/>
    <lineage>
        <taxon>Bacteria</taxon>
        <taxon>Pseudomonadati</taxon>
        <taxon>Pseudomonadota</taxon>
        <taxon>Gammaproteobacteria</taxon>
        <taxon>Pasteurellales</taxon>
        <taxon>Pasteurellaceae</taxon>
        <taxon>Basfia</taxon>
    </lineage>
</organism>
<evidence type="ECO:0000256" key="1">
    <source>
        <dbReference type="ARBA" id="ARBA00006249"/>
    </source>
</evidence>
<accession>A0A1G5D7H1</accession>
<evidence type="ECO:0000256" key="3">
    <source>
        <dbReference type="ARBA" id="ARBA00022723"/>
    </source>
</evidence>
<comment type="similarity">
    <text evidence="1">Belongs to the tannase family.</text>
</comment>
<name>A0A1G5D7H1_9PAST</name>
<evidence type="ECO:0000256" key="5">
    <source>
        <dbReference type="ARBA" id="ARBA00022801"/>
    </source>
</evidence>
<evidence type="ECO:0000256" key="7">
    <source>
        <dbReference type="ARBA" id="ARBA00023157"/>
    </source>
</evidence>
<reference evidence="9 10" key="1">
    <citation type="submission" date="2016-10" db="EMBL/GenBank/DDBJ databases">
        <authorList>
            <person name="Varghese N."/>
            <person name="Submissions S."/>
        </authorList>
    </citation>
    <scope>NUCLEOTIDE SEQUENCE [LARGE SCALE GENOMIC DNA]</scope>
    <source>
        <strain evidence="9 10">DSM 22022</strain>
    </source>
</reference>
<keyword evidence="7" id="KW-1015">Disulfide bond</keyword>
<evidence type="ECO:0000256" key="6">
    <source>
        <dbReference type="ARBA" id="ARBA00022837"/>
    </source>
</evidence>
<keyword evidence="10" id="KW-1185">Reference proteome</keyword>
<feature type="chain" id="PRO_5046057584" evidence="8">
    <location>
        <begin position="23"/>
        <end position="543"/>
    </location>
</feature>
<keyword evidence="6" id="KW-0106">Calcium</keyword>
<dbReference type="InterPro" id="IPR011118">
    <property type="entry name" value="Tannase/feruloyl_esterase"/>
</dbReference>
<evidence type="ECO:0000313" key="10">
    <source>
        <dbReference type="Proteomes" id="UP000199588"/>
    </source>
</evidence>
<evidence type="ECO:0000256" key="4">
    <source>
        <dbReference type="ARBA" id="ARBA00022729"/>
    </source>
</evidence>
<dbReference type="InterPro" id="IPR029058">
    <property type="entry name" value="AB_hydrolase_fold"/>
</dbReference>
<dbReference type="Proteomes" id="UP000199588">
    <property type="component" value="Unassembled WGS sequence"/>
</dbReference>
<dbReference type="Pfam" id="PF07519">
    <property type="entry name" value="Tannase"/>
    <property type="match status" value="1"/>
</dbReference>
<dbReference type="PANTHER" id="PTHR33938">
    <property type="entry name" value="FERULOYL ESTERASE B-RELATED"/>
    <property type="match status" value="1"/>
</dbReference>
<protein>
    <submittedName>
        <fullName evidence="9">Feruloyl esterase</fullName>
    </submittedName>
</protein>
<evidence type="ECO:0000313" key="9">
    <source>
        <dbReference type="EMBL" id="SCY10789.1"/>
    </source>
</evidence>
<evidence type="ECO:0000256" key="8">
    <source>
        <dbReference type="SAM" id="SignalP"/>
    </source>
</evidence>
<gene>
    <name evidence="9" type="ORF">SAMN02910354_01504</name>
</gene>
<proteinExistence type="inferred from homology"/>
<keyword evidence="3" id="KW-0479">Metal-binding</keyword>
<keyword evidence="5" id="KW-0378">Hydrolase</keyword>
<comment type="caution">
    <text evidence="9">The sequence shown here is derived from an EMBL/GenBank/DDBJ whole genome shotgun (WGS) entry which is preliminary data.</text>
</comment>
<dbReference type="RefSeq" id="WP_090655731.1">
    <property type="nucleotide sequence ID" value="NZ_CP015031.1"/>
</dbReference>
<dbReference type="Gene3D" id="3.40.50.1820">
    <property type="entry name" value="alpha/beta hydrolase"/>
    <property type="match status" value="1"/>
</dbReference>